<accession>A0A2N0P2M8</accession>
<feature type="compositionally biased region" description="Low complexity" evidence="1">
    <location>
        <begin position="165"/>
        <end position="181"/>
    </location>
</feature>
<evidence type="ECO:0000256" key="1">
    <source>
        <dbReference type="SAM" id="MobiDB-lite"/>
    </source>
</evidence>
<evidence type="ECO:0000313" key="4">
    <source>
        <dbReference type="Proteomes" id="UP000232722"/>
    </source>
</evidence>
<organism evidence="3 4">
    <name type="scientific">Rhizophagus irregularis</name>
    <dbReference type="NCBI Taxonomy" id="588596"/>
    <lineage>
        <taxon>Eukaryota</taxon>
        <taxon>Fungi</taxon>
        <taxon>Fungi incertae sedis</taxon>
        <taxon>Mucoromycota</taxon>
        <taxon>Glomeromycotina</taxon>
        <taxon>Glomeromycetes</taxon>
        <taxon>Glomerales</taxon>
        <taxon>Glomeraceae</taxon>
        <taxon>Rhizophagus</taxon>
    </lineage>
</organism>
<reference evidence="3 4" key="2">
    <citation type="submission" date="2017-09" db="EMBL/GenBank/DDBJ databases">
        <title>Extensive intraspecific genome diversity in a model arbuscular mycorrhizal fungus.</title>
        <authorList>
            <person name="Chen E.C."/>
            <person name="Morin E."/>
            <person name="Beaudet D."/>
            <person name="Noel J."/>
            <person name="Ndikumana S."/>
            <person name="Charron P."/>
            <person name="St-Onge C."/>
            <person name="Giorgi J."/>
            <person name="Grigoriev I.V."/>
            <person name="Roux C."/>
            <person name="Martin F.M."/>
            <person name="Corradi N."/>
        </authorList>
    </citation>
    <scope>NUCLEOTIDE SEQUENCE [LARGE SCALE GENOMIC DNA]</scope>
    <source>
        <strain evidence="3 4">A5</strain>
    </source>
</reference>
<dbReference type="Gene3D" id="1.10.10.60">
    <property type="entry name" value="Homeodomain-like"/>
    <property type="match status" value="1"/>
</dbReference>
<dbReference type="Pfam" id="PF13837">
    <property type="entry name" value="Myb_DNA-bind_4"/>
    <property type="match status" value="1"/>
</dbReference>
<sequence length="227" mass="27873">MAAPVLNTNYQDNNNLRSWPMDATEALIRRRRYYHNRFIDTRVQNQGTLWQYISNHIYNNHNFNVTATQCRTKWNALVAGYENLKRLLSDNPEGYRTYTPSFYDRRFHHELSDEFWYNMGRYQAAHRRNNVDRRRNEYRNRTRSPRSPRPPRPRSPYSSPPHSPYSPHSPYTSPRHSPYYSPHHHSSYYSPRPHRHHYRSHRRHHPYSSHSSHHHHHHHSSRRHHRY</sequence>
<evidence type="ECO:0000259" key="2">
    <source>
        <dbReference type="PROSITE" id="PS50090"/>
    </source>
</evidence>
<dbReference type="InterPro" id="IPR001005">
    <property type="entry name" value="SANT/Myb"/>
</dbReference>
<comment type="caution">
    <text evidence="3">The sequence shown here is derived from an EMBL/GenBank/DDBJ whole genome shotgun (WGS) entry which is preliminary data.</text>
</comment>
<reference evidence="3 4" key="1">
    <citation type="submission" date="2016-04" db="EMBL/GenBank/DDBJ databases">
        <title>Genome analyses suggest a sexual origin of heterokaryosis in a supposedly ancient asexual fungus.</title>
        <authorList>
            <person name="Ropars J."/>
            <person name="Sedzielewska K."/>
            <person name="Noel J."/>
            <person name="Charron P."/>
            <person name="Farinelli L."/>
            <person name="Marton T."/>
            <person name="Kruger M."/>
            <person name="Pelin A."/>
            <person name="Brachmann A."/>
            <person name="Corradi N."/>
        </authorList>
    </citation>
    <scope>NUCLEOTIDE SEQUENCE [LARGE SCALE GENOMIC DNA]</scope>
    <source>
        <strain evidence="3 4">A5</strain>
    </source>
</reference>
<dbReference type="VEuPathDB" id="FungiDB:RhiirFUN_008507"/>
<dbReference type="InterPro" id="IPR044822">
    <property type="entry name" value="Myb_DNA-bind_4"/>
</dbReference>
<dbReference type="EMBL" id="LLXJ01001703">
    <property type="protein sequence ID" value="PKC01084.1"/>
    <property type="molecule type" value="Genomic_DNA"/>
</dbReference>
<feature type="compositionally biased region" description="Basic and acidic residues" evidence="1">
    <location>
        <begin position="129"/>
        <end position="140"/>
    </location>
</feature>
<evidence type="ECO:0000313" key="3">
    <source>
        <dbReference type="EMBL" id="PKC01084.1"/>
    </source>
</evidence>
<proteinExistence type="predicted"/>
<protein>
    <recommendedName>
        <fullName evidence="2">Myb-like domain-containing protein</fullName>
    </recommendedName>
</protein>
<dbReference type="PROSITE" id="PS50090">
    <property type="entry name" value="MYB_LIKE"/>
    <property type="match status" value="1"/>
</dbReference>
<feature type="compositionally biased region" description="Pro residues" evidence="1">
    <location>
        <begin position="153"/>
        <end position="164"/>
    </location>
</feature>
<feature type="domain" description="Myb-like" evidence="2">
    <location>
        <begin position="11"/>
        <end position="78"/>
    </location>
</feature>
<dbReference type="AlphaFoldDB" id="A0A2N0P2M8"/>
<dbReference type="VEuPathDB" id="FungiDB:RhiirA1_395945"/>
<name>A0A2N0P2M8_9GLOM</name>
<feature type="compositionally biased region" description="Basic residues" evidence="1">
    <location>
        <begin position="182"/>
        <end position="227"/>
    </location>
</feature>
<feature type="region of interest" description="Disordered" evidence="1">
    <location>
        <begin position="127"/>
        <end position="227"/>
    </location>
</feature>
<dbReference type="Proteomes" id="UP000232722">
    <property type="component" value="Unassembled WGS sequence"/>
</dbReference>
<feature type="compositionally biased region" description="Basic residues" evidence="1">
    <location>
        <begin position="141"/>
        <end position="152"/>
    </location>
</feature>
<gene>
    <name evidence="3" type="ORF">RhiirA5_381988</name>
</gene>